<organism evidence="2 3">
    <name type="scientific">Chaetoceros tenuissimus</name>
    <dbReference type="NCBI Taxonomy" id="426638"/>
    <lineage>
        <taxon>Eukaryota</taxon>
        <taxon>Sar</taxon>
        <taxon>Stramenopiles</taxon>
        <taxon>Ochrophyta</taxon>
        <taxon>Bacillariophyta</taxon>
        <taxon>Coscinodiscophyceae</taxon>
        <taxon>Chaetocerotophycidae</taxon>
        <taxon>Chaetocerotales</taxon>
        <taxon>Chaetocerotaceae</taxon>
        <taxon>Chaetoceros</taxon>
    </lineage>
</organism>
<sequence>METAEAARRNDSRDDIEVVELEVLSTSGSIIRPSRSLQQQCPDVDDMIEEILGQGNISKGVSGEIASWFENIGDSGFIEELIEEIIDVALEQKLGVFSGSKLEEDYPLCKNLPLKGVDCFLTAYPSPDYSFFEKLIADNVPFAKDIINARDTVNKEIDFILKDVRDVGDEIEEKRKSVVAAVDQFFGPLNPNGPAGSCAVLNKHMLGIYESPGAPAPSWYDFCNCISMKSDLGIWKCPVQFFIRGLAVGGSGKLLYDPEIPLKIYDGFIEYVIDKVEGDAWIGFALKFVVPKVPKGVKPNDFVCIPPVVKDILAGVPGGSIVDLATKKKRPTNVFTIEFVGSLFIKNDLNNNDGELLALAAIGDSAPTTIFLKDYFLAKIKTPISAMLRVRSENPDCFPSGLFFNANIDTSKMTIRFEKKLSKFFFVTTPKVNGDGVGSGVYNVSSGVTWKDRGAVNEEDIIQSFFLKVRKEIKFLGIELAGEIEFQYFDKAEFARRKDVKKNVDKCCNNNGGFVVTDCSIPETGLMQAMNQPYIQFEEQRTLGIFAGIDDLDFWGIVIINEISLVVILQIPEDDLELKLLVRFAADVKVLIFDARAEIVFAVTESWALAKFEGKVTINGGEVAGKATLVVKAKAEIGEMLYIEQDPENGDTANDDRQLAAEPDFKLSDADWDISVDLQYNPPQWVEDVGKAIAKGVKLAYEAVSDAVEVVTELIEKAFEAMIGLAEDLGEVLSKVFDAVSDWIDNTIGRSVDKAVYAIVEAMAGRFGPLEDIVEFGGEVISFTVDAFSGVFKVASKFLSGDFKEAGFELAYLLGKEEFKRWEYRPGDLGCNDTRKVVNECTDFGLLGKACTKKYKDWQQNITCLSEKVVILNKINSTAIDARNKGTCRDTSKDRNKGLIELGVQDEASVKQTLNVGLSFESVSFGKASDLSKTDLNSGLCKKVPYNVKVGKIVSNSSDLVETSVQQDTVHCIDFNSEESINSTLGRFQSEKGRAADAAKGAALADVGLNDELKSCQGLTNCTALQVEEEEGFSTIFSITCRDTLSDFRQYFGSVDITQDSRCQTEPSEFFRIKGGSQPSNCETAQVFIEREVEGCCGDPVTFQYTLNVEPLPPTFIPQEGSLDVVTTCDANIDYSVLEIPKYTSGCEYSDNTLYANEKEPEFDISTCRTSITRTFELTENGCDAFNQTFSQEITLTNDYLPEFESFPPDVTIDIFDEYGTDALGFPTAFQRCGLPVTITYSDVISEGQCFAERILQRTFKIIDECGHQNERTQTITIANDKSRLPYSFKSLANLYAHYKLDAKYLLSYPSKKTKSCSIDSARCNITGTFNQECKSGDFESEFQPYESMLLTLLEKRMSPGPSKRNCVCIAGDAECDVRENIDTNADVVVQYGTQVTSAPGRCVVDESVDLNHEGIVEMYEVKCPVKATKSPKSRRDLSSSKSSSSKSSKSSSQKSNKTSKSSKGSNACFEKALLGTNQVYNFFNISVLDLSNATIYIDTPSTSITYVHVHVPEDVYKKVYFGKRTMGVRLAEGMTSHNILWHIPKEVDLKMDSDLPVGWSFYGTLLNHFGKVKLKASEYNPVSWQGQIFADEIKVYDDLEIECGGHFAGFVPCENVME</sequence>
<comment type="caution">
    <text evidence="2">The sequence shown here is derived from an EMBL/GenBank/DDBJ whole genome shotgun (WGS) entry which is preliminary data.</text>
</comment>
<proteinExistence type="predicted"/>
<feature type="compositionally biased region" description="Low complexity" evidence="1">
    <location>
        <begin position="1440"/>
        <end position="1465"/>
    </location>
</feature>
<reference evidence="2 3" key="1">
    <citation type="journal article" date="2021" name="Sci. Rep.">
        <title>The genome of the diatom Chaetoceros tenuissimus carries an ancient integrated fragment of an extant virus.</title>
        <authorList>
            <person name="Hongo Y."/>
            <person name="Kimura K."/>
            <person name="Takaki Y."/>
            <person name="Yoshida Y."/>
            <person name="Baba S."/>
            <person name="Kobayashi G."/>
            <person name="Nagasaki K."/>
            <person name="Hano T."/>
            <person name="Tomaru Y."/>
        </authorList>
    </citation>
    <scope>NUCLEOTIDE SEQUENCE [LARGE SCALE GENOMIC DNA]</scope>
    <source>
        <strain evidence="2 3">NIES-3715</strain>
    </source>
</reference>
<feature type="region of interest" description="Disordered" evidence="1">
    <location>
        <begin position="1428"/>
        <end position="1465"/>
    </location>
</feature>
<evidence type="ECO:0000313" key="3">
    <source>
        <dbReference type="Proteomes" id="UP001054902"/>
    </source>
</evidence>
<accession>A0AAD3H9R2</accession>
<dbReference type="EMBL" id="BLLK01000051">
    <property type="protein sequence ID" value="GFH55610.1"/>
    <property type="molecule type" value="Genomic_DNA"/>
</dbReference>
<dbReference type="Proteomes" id="UP001054902">
    <property type="component" value="Unassembled WGS sequence"/>
</dbReference>
<gene>
    <name evidence="2" type="ORF">CTEN210_12086</name>
</gene>
<protein>
    <submittedName>
        <fullName evidence="2">Uncharacterized protein</fullName>
    </submittedName>
</protein>
<keyword evidence="3" id="KW-1185">Reference proteome</keyword>
<evidence type="ECO:0000313" key="2">
    <source>
        <dbReference type="EMBL" id="GFH55610.1"/>
    </source>
</evidence>
<evidence type="ECO:0000256" key="1">
    <source>
        <dbReference type="SAM" id="MobiDB-lite"/>
    </source>
</evidence>
<name>A0AAD3H9R2_9STRA</name>